<dbReference type="AlphaFoldDB" id="A0A5M5ZS49"/>
<evidence type="ECO:0000313" key="2">
    <source>
        <dbReference type="EMBL" id="KAA5380418.1"/>
    </source>
</evidence>
<comment type="caution">
    <text evidence="2">The sequence shown here is derived from an EMBL/GenBank/DDBJ whole genome shotgun (WGS) entry which is preliminary data.</text>
</comment>
<feature type="domain" description="Helix-turn-helix" evidence="1">
    <location>
        <begin position="70"/>
        <end position="119"/>
    </location>
</feature>
<evidence type="ECO:0000313" key="3">
    <source>
        <dbReference type="Proteomes" id="UP000347681"/>
    </source>
</evidence>
<dbReference type="Pfam" id="PF12728">
    <property type="entry name" value="HTH_17"/>
    <property type="match status" value="1"/>
</dbReference>
<dbReference type="EMBL" id="VVZB01000013">
    <property type="protein sequence ID" value="KAA5380418.1"/>
    <property type="molecule type" value="Genomic_DNA"/>
</dbReference>
<dbReference type="SUPFAM" id="SSF46955">
    <property type="entry name" value="Putative DNA-binding domain"/>
    <property type="match status" value="1"/>
</dbReference>
<dbReference type="GO" id="GO:0003677">
    <property type="term" value="F:DNA binding"/>
    <property type="evidence" value="ECO:0007669"/>
    <property type="project" value="InterPro"/>
</dbReference>
<sequence>MRHRKTTMGNNAFSKYMAQMEEIISMMTSEKPIERIKTLERKINEVEKIKSIEASIRQIKEQMWTVKETLTIHEASVYLGVSESYIYKLTSSKQIPHYKPNGKLVYFNRKELCKWVMRNRVQTTGTTPRTENEAL</sequence>
<reference evidence="2 3" key="1">
    <citation type="journal article" date="2019" name="Nat. Med.">
        <title>A library of human gut bacterial isolates paired with longitudinal multiomics data enables mechanistic microbiome research.</title>
        <authorList>
            <person name="Poyet M."/>
            <person name="Groussin M."/>
            <person name="Gibbons S.M."/>
            <person name="Avila-Pacheco J."/>
            <person name="Jiang X."/>
            <person name="Kearney S.M."/>
            <person name="Perrotta A.R."/>
            <person name="Berdy B."/>
            <person name="Zhao S."/>
            <person name="Lieberman T.D."/>
            <person name="Swanson P.K."/>
            <person name="Smith M."/>
            <person name="Roesemann S."/>
            <person name="Alexander J.E."/>
            <person name="Rich S.A."/>
            <person name="Livny J."/>
            <person name="Vlamakis H."/>
            <person name="Clish C."/>
            <person name="Bullock K."/>
            <person name="Deik A."/>
            <person name="Scott J."/>
            <person name="Pierce K.A."/>
            <person name="Xavier R.J."/>
            <person name="Alm E.J."/>
        </authorList>
    </citation>
    <scope>NUCLEOTIDE SEQUENCE [LARGE SCALE GENOMIC DNA]</scope>
    <source>
        <strain evidence="2 3">BIOML-A5</strain>
    </source>
</reference>
<dbReference type="Proteomes" id="UP000347681">
    <property type="component" value="Unassembled WGS sequence"/>
</dbReference>
<dbReference type="InterPro" id="IPR009061">
    <property type="entry name" value="DNA-bd_dom_put_sf"/>
</dbReference>
<name>A0A5M5ZS49_9BACT</name>
<evidence type="ECO:0000259" key="1">
    <source>
        <dbReference type="Pfam" id="PF12728"/>
    </source>
</evidence>
<dbReference type="RefSeq" id="WP_050771060.1">
    <property type="nucleotide sequence ID" value="NZ_JAHONO010000009.1"/>
</dbReference>
<proteinExistence type="predicted"/>
<dbReference type="GeneID" id="93406858"/>
<protein>
    <submittedName>
        <fullName evidence="2">Helix-turn-helix domain-containing protein</fullName>
    </submittedName>
</protein>
<dbReference type="InterPro" id="IPR038148">
    <property type="entry name" value="Tn1545/Tn916_Xis"/>
</dbReference>
<gene>
    <name evidence="2" type="ORF">F2Y61_18370</name>
</gene>
<dbReference type="Gene3D" id="3.90.105.50">
    <property type="match status" value="1"/>
</dbReference>
<dbReference type="NCBIfam" id="TIGR01764">
    <property type="entry name" value="excise"/>
    <property type="match status" value="1"/>
</dbReference>
<dbReference type="InterPro" id="IPR010093">
    <property type="entry name" value="SinI_DNA-bd"/>
</dbReference>
<organism evidence="2 3">
    <name type="scientific">Phocaeicola dorei</name>
    <dbReference type="NCBI Taxonomy" id="357276"/>
    <lineage>
        <taxon>Bacteria</taxon>
        <taxon>Pseudomonadati</taxon>
        <taxon>Bacteroidota</taxon>
        <taxon>Bacteroidia</taxon>
        <taxon>Bacteroidales</taxon>
        <taxon>Bacteroidaceae</taxon>
        <taxon>Phocaeicola</taxon>
    </lineage>
</organism>
<accession>A0A5M5ZS49</accession>
<dbReference type="InterPro" id="IPR041657">
    <property type="entry name" value="HTH_17"/>
</dbReference>